<protein>
    <submittedName>
        <fullName evidence="3">NAD-dependent epimerase/dehydratase family protein</fullName>
    </submittedName>
</protein>
<evidence type="ECO:0000256" key="1">
    <source>
        <dbReference type="SAM" id="MobiDB-lite"/>
    </source>
</evidence>
<dbReference type="RefSeq" id="WP_311653663.1">
    <property type="nucleotide sequence ID" value="NZ_JAVRIB010000013.1"/>
</dbReference>
<dbReference type="InterPro" id="IPR036291">
    <property type="entry name" value="NAD(P)-bd_dom_sf"/>
</dbReference>
<feature type="compositionally biased region" description="Low complexity" evidence="1">
    <location>
        <begin position="20"/>
        <end position="34"/>
    </location>
</feature>
<accession>A0ABU3C2J2</accession>
<name>A0ABU3C2J2_9GAMM</name>
<evidence type="ECO:0000313" key="3">
    <source>
        <dbReference type="EMBL" id="MDT0635763.1"/>
    </source>
</evidence>
<dbReference type="Pfam" id="PF01370">
    <property type="entry name" value="Epimerase"/>
    <property type="match status" value="1"/>
</dbReference>
<gene>
    <name evidence="3" type="ORF">RM532_12465</name>
</gene>
<dbReference type="InterPro" id="IPR001509">
    <property type="entry name" value="Epimerase_deHydtase"/>
</dbReference>
<comment type="caution">
    <text evidence="3">The sequence shown here is derived from an EMBL/GenBank/DDBJ whole genome shotgun (WGS) entry which is preliminary data.</text>
</comment>
<dbReference type="PANTHER" id="PTHR43245:SF52">
    <property type="entry name" value="NAD-DEPENDENT EPIMERASE_DEHYDRATASE"/>
    <property type="match status" value="1"/>
</dbReference>
<sequence>MADSKNKPARNSVRRKAPARRQPAAASRPVPAAGRRGKVMVTGAAGALAKQVMDRLRGDYDVIGVDFRGLHSMHPESVDYEVDFNKRTFEDVFREHQFDAILHLGRIQSSQLNAGRRFSANVVGTDRLFRFALKYGVEQVTVLSTYHVYGAEPNNPSLIDEDFPLQAANLHRQLIDAVELENLANIYLYKHPELHMTLLRPCNVAGPGVSNAISRLLGQSVAPCLSGFSPLMQFIHVEDLADAVVAALKGNRPGVYNVAPDDYVAYQDALELAGCRRLFMPSLPPVLPRTLAGLLGRFSFPAYLTDFFKYAVVLDGSRFERTFDFVPSRDFGELFAFYRGNK</sequence>
<keyword evidence="4" id="KW-1185">Reference proteome</keyword>
<dbReference type="SUPFAM" id="SSF51735">
    <property type="entry name" value="NAD(P)-binding Rossmann-fold domains"/>
    <property type="match status" value="1"/>
</dbReference>
<evidence type="ECO:0000259" key="2">
    <source>
        <dbReference type="Pfam" id="PF01370"/>
    </source>
</evidence>
<dbReference type="EMBL" id="JAVRIB010000013">
    <property type="protein sequence ID" value="MDT0635763.1"/>
    <property type="molecule type" value="Genomic_DNA"/>
</dbReference>
<feature type="region of interest" description="Disordered" evidence="1">
    <location>
        <begin position="1"/>
        <end position="35"/>
    </location>
</feature>
<dbReference type="Gene3D" id="3.40.50.720">
    <property type="entry name" value="NAD(P)-binding Rossmann-like Domain"/>
    <property type="match status" value="1"/>
</dbReference>
<dbReference type="InterPro" id="IPR050177">
    <property type="entry name" value="Lipid_A_modif_metabolic_enz"/>
</dbReference>
<reference evidence="3 4" key="1">
    <citation type="submission" date="2023-09" db="EMBL/GenBank/DDBJ databases">
        <authorList>
            <person name="Rey-Velasco X."/>
        </authorList>
    </citation>
    <scope>NUCLEOTIDE SEQUENCE [LARGE SCALE GENOMIC DNA]</scope>
    <source>
        <strain evidence="3 4">W335</strain>
    </source>
</reference>
<evidence type="ECO:0000313" key="4">
    <source>
        <dbReference type="Proteomes" id="UP001251857"/>
    </source>
</evidence>
<organism evidence="3 4">
    <name type="scientific">Spectribacter hydrogenoxidans</name>
    <dbReference type="NCBI Taxonomy" id="3075608"/>
    <lineage>
        <taxon>Bacteria</taxon>
        <taxon>Pseudomonadati</taxon>
        <taxon>Pseudomonadota</taxon>
        <taxon>Gammaproteobacteria</taxon>
        <taxon>Salinisphaerales</taxon>
        <taxon>Salinisphaeraceae</taxon>
        <taxon>Spectribacter</taxon>
    </lineage>
</organism>
<dbReference type="PANTHER" id="PTHR43245">
    <property type="entry name" value="BIFUNCTIONAL POLYMYXIN RESISTANCE PROTEIN ARNA"/>
    <property type="match status" value="1"/>
</dbReference>
<dbReference type="Proteomes" id="UP001251857">
    <property type="component" value="Unassembled WGS sequence"/>
</dbReference>
<feature type="domain" description="NAD-dependent epimerase/dehydratase" evidence="2">
    <location>
        <begin position="39"/>
        <end position="259"/>
    </location>
</feature>
<proteinExistence type="predicted"/>